<dbReference type="Gene3D" id="3.90.1340.10">
    <property type="entry name" value="Phage tail collar domain"/>
    <property type="match status" value="1"/>
</dbReference>
<protein>
    <submittedName>
        <fullName evidence="2">Tail fiber protein</fullName>
    </submittedName>
</protein>
<comment type="caution">
    <text evidence="2">The sequence shown here is derived from an EMBL/GenBank/DDBJ whole genome shotgun (WGS) entry which is preliminary data.</text>
</comment>
<dbReference type="Pfam" id="PF07484">
    <property type="entry name" value="Collar"/>
    <property type="match status" value="1"/>
</dbReference>
<dbReference type="RefSeq" id="WP_274942501.1">
    <property type="nucleotide sequence ID" value="NZ_JANWOI010000001.1"/>
</dbReference>
<dbReference type="AlphaFoldDB" id="A0A9X3Z6C8"/>
<reference evidence="2" key="1">
    <citation type="submission" date="2022-08" db="EMBL/GenBank/DDBJ databases">
        <authorList>
            <person name="Vandamme P."/>
            <person name="Hettiarachchi A."/>
            <person name="Peeters C."/>
            <person name="Cnockaert M."/>
            <person name="Carlier A."/>
        </authorList>
    </citation>
    <scope>NUCLEOTIDE SEQUENCE</scope>
    <source>
        <strain evidence="2">LMG 31809</strain>
    </source>
</reference>
<evidence type="ECO:0000313" key="3">
    <source>
        <dbReference type="Proteomes" id="UP001141619"/>
    </source>
</evidence>
<evidence type="ECO:0000313" key="2">
    <source>
        <dbReference type="EMBL" id="MDA5192799.1"/>
    </source>
</evidence>
<dbReference type="EMBL" id="JANWOI010000001">
    <property type="protein sequence ID" value="MDA5192799.1"/>
    <property type="molecule type" value="Genomic_DNA"/>
</dbReference>
<name>A0A9X3Z6C8_9PROT</name>
<evidence type="ECO:0000259" key="1">
    <source>
        <dbReference type="Pfam" id="PF07484"/>
    </source>
</evidence>
<gene>
    <name evidence="2" type="ORF">NYP16_02350</name>
</gene>
<dbReference type="InterPro" id="IPR011083">
    <property type="entry name" value="Phage_tail_collar_dom"/>
</dbReference>
<dbReference type="InterPro" id="IPR037053">
    <property type="entry name" value="Phage_tail_collar_dom_sf"/>
</dbReference>
<sequence length="422" mass="43822">MTDLTMIVTNAGRAALVNAENTGTQPVLIAQAGISATALSPTPATAVVPDEIKRIGTLSGDVVADDTIHLIVRDETSKQYTVRTVGLYLADGTLFAVYGQAAPIIEKSAQSMLLLAIDIRFADVNANELTFGDSNFLNPPATVDQPGVIELATGPEAIAGTDAVRAVTPSTLKAVINDRFGAGAPTALLKTILNRATAALVRDDLGIKAAALKDEGAGNGLDADKLDGQEGAWYADIAARLGFSPTSPTQLDQFGLQLWSGAVMAFAMPAAPTGWLKANGAAISRTTYAKLFAAIGTRYGAGDGATTFNLPDLRGEFLRGFDDGRGIDVGRVLGAFQDWAIKDHIHPQLFFPAASGWHGAYGGATAGWGNETFGAGEHYAGVGTANSYGGGTVPTPTRVPAANLSSSEVRPRNVALLFCIKY</sequence>
<dbReference type="Proteomes" id="UP001141619">
    <property type="component" value="Unassembled WGS sequence"/>
</dbReference>
<organism evidence="2 3">
    <name type="scientific">Govanella unica</name>
    <dbReference type="NCBI Taxonomy" id="2975056"/>
    <lineage>
        <taxon>Bacteria</taxon>
        <taxon>Pseudomonadati</taxon>
        <taxon>Pseudomonadota</taxon>
        <taxon>Alphaproteobacteria</taxon>
        <taxon>Emcibacterales</taxon>
        <taxon>Govanellaceae</taxon>
        <taxon>Govanella</taxon>
    </lineage>
</organism>
<dbReference type="SUPFAM" id="SSF88874">
    <property type="entry name" value="Receptor-binding domain of short tail fibre protein gp12"/>
    <property type="match status" value="1"/>
</dbReference>
<accession>A0A9X3Z6C8</accession>
<proteinExistence type="predicted"/>
<reference evidence="2" key="2">
    <citation type="journal article" date="2023" name="Syst. Appl. Microbiol.">
        <title>Govania unica gen. nov., sp. nov., a rare biosphere bacterium that represents a novel family in the class Alphaproteobacteria.</title>
        <authorList>
            <person name="Vandamme P."/>
            <person name="Peeters C."/>
            <person name="Hettiarachchi A."/>
            <person name="Cnockaert M."/>
            <person name="Carlier A."/>
        </authorList>
    </citation>
    <scope>NUCLEOTIDE SEQUENCE</scope>
    <source>
        <strain evidence="2">LMG 31809</strain>
    </source>
</reference>
<feature type="domain" description="Phage tail collar" evidence="1">
    <location>
        <begin position="261"/>
        <end position="318"/>
    </location>
</feature>
<keyword evidence="3" id="KW-1185">Reference proteome</keyword>